<protein>
    <submittedName>
        <fullName evidence="9">CCCH zinc finger and RRM domain protein</fullName>
    </submittedName>
</protein>
<dbReference type="InterPro" id="IPR000571">
    <property type="entry name" value="Znf_CCCH"/>
</dbReference>
<feature type="compositionally biased region" description="Basic and acidic residues" evidence="6">
    <location>
        <begin position="420"/>
        <end position="448"/>
    </location>
</feature>
<keyword evidence="5" id="KW-0862">Zinc</keyword>
<dbReference type="GO" id="GO:0005634">
    <property type="term" value="C:nucleus"/>
    <property type="evidence" value="ECO:0007669"/>
    <property type="project" value="TreeGrafter"/>
</dbReference>
<dbReference type="GO" id="GO:0003723">
    <property type="term" value="F:RNA binding"/>
    <property type="evidence" value="ECO:0007669"/>
    <property type="project" value="UniProtKB-UniRule"/>
</dbReference>
<dbReference type="GO" id="GO:0008270">
    <property type="term" value="F:zinc ion binding"/>
    <property type="evidence" value="ECO:0007669"/>
    <property type="project" value="UniProtKB-KW"/>
</dbReference>
<dbReference type="Pfam" id="PF00076">
    <property type="entry name" value="RRM_1"/>
    <property type="match status" value="1"/>
</dbReference>
<dbReference type="InterPro" id="IPR045137">
    <property type="entry name" value="RBM26/27"/>
</dbReference>
<feature type="compositionally biased region" description="Low complexity" evidence="6">
    <location>
        <begin position="289"/>
        <end position="299"/>
    </location>
</feature>
<dbReference type="Gene3D" id="1.20.1390.10">
    <property type="entry name" value="PWI domain"/>
    <property type="match status" value="1"/>
</dbReference>
<evidence type="ECO:0000256" key="4">
    <source>
        <dbReference type="PROSITE-ProRule" id="PRU00176"/>
    </source>
</evidence>
<feature type="region of interest" description="Disordered" evidence="6">
    <location>
        <begin position="392"/>
        <end position="448"/>
    </location>
</feature>
<feature type="compositionally biased region" description="Basic and acidic residues" evidence="6">
    <location>
        <begin position="701"/>
        <end position="711"/>
    </location>
</feature>
<comment type="function">
    <text evidence="3">May be involved in the turnover of nuclear polyadenylated (pA+) RNA.</text>
</comment>
<dbReference type="FunFam" id="3.30.70.330:FF:000647">
    <property type="entry name" value="CCCH zinc finger and RRM domain protein"/>
    <property type="match status" value="1"/>
</dbReference>
<comment type="caution">
    <text evidence="9">The sequence shown here is derived from an EMBL/GenBank/DDBJ whole genome shotgun (WGS) entry which is preliminary data.</text>
</comment>
<keyword evidence="5" id="KW-0863">Zinc-finger</keyword>
<dbReference type="FunFam" id="1.20.1390.10:FF:000007">
    <property type="entry name" value="CCCH zinc finger and RRM domain protein"/>
    <property type="match status" value="1"/>
</dbReference>
<dbReference type="Gene3D" id="3.30.70.330">
    <property type="match status" value="1"/>
</dbReference>
<dbReference type="InterPro" id="IPR000504">
    <property type="entry name" value="RRM_dom"/>
</dbReference>
<dbReference type="CDD" id="cd12257">
    <property type="entry name" value="RRM1_RBM26_like"/>
    <property type="match status" value="1"/>
</dbReference>
<dbReference type="PROSITE" id="PS50103">
    <property type="entry name" value="ZF_C3H1"/>
    <property type="match status" value="1"/>
</dbReference>
<dbReference type="SMART" id="SM00360">
    <property type="entry name" value="RRM"/>
    <property type="match status" value="1"/>
</dbReference>
<feature type="region of interest" description="Disordered" evidence="6">
    <location>
        <begin position="658"/>
        <end position="722"/>
    </location>
</feature>
<feature type="domain" description="RRM" evidence="7">
    <location>
        <begin position="312"/>
        <end position="384"/>
    </location>
</feature>
<dbReference type="InterPro" id="IPR002483">
    <property type="entry name" value="PWI_dom"/>
</dbReference>
<dbReference type="PROSITE" id="PS50102">
    <property type="entry name" value="RRM"/>
    <property type="match status" value="1"/>
</dbReference>
<accession>A0A167CE88</accession>
<keyword evidence="2 4" id="KW-0694">RNA-binding</keyword>
<sequence>MLFPEEDAPQLKTWIVKRIENTSDADSDVLADYVIALLKHDGDQAAIRKLCEEEIPDFLTEDSKAFVDDVFRAIADKSYMPGATPAPKLPSASNPKTPATLPPRPSNSRKRGFDDGRDEHNYNVYPRHGERAHKQLRRGGRRNDGYSGYAPPIGMGTGLPPFDTSNPMEAFLRMHTMSMPFPGMPDYSGHGPDNRQRKRGRCRDFDSKGYCSRGSTCLYDHGQETDVFGGERMICIETEDMVLMTALSDFNMGDGFMDMAHMMSRGPQFMGDAPRGGRAGRAGKKNRGGKNSSRGSRAAFSAEGPVQDRSKSTIVVENIPEECLSEERVRDFFAQFGNIQQVTMQPHKHLAIVKYNSWDEASAAYKSPKVIFNNRFVKVFWYKDEIKGQNLRGSKFGANGLEEGSDGGDDVGPAQELDAEEFRRRQEEAQRSHEEKESKRSELEVKRQELEKQQQELLAKHRAETEKLQAKLYAKSSSGNGGGTTDENGTPTGSTDMLRAKLALLEQEAKILGINPENPDTEEGSMGGFRGGYRGRVYRGRGSFARGGFAPRGRGSFRGNGERHAAYAQFSIDNRPKKVAIAGVDFTSMEKDETLRHFLISNGDFESVESGAEKTMVSFPDRKTAEKFYFSLQGKELPGVSGKLELSWVNTPLPPVGTGGASSAPAGSSAIDKAVTESEDVGEDFGNMGDEEGEYAGVGKARQDEPKREVNMDYEMPDEEAW</sequence>
<feature type="compositionally biased region" description="Basic and acidic residues" evidence="6">
    <location>
        <begin position="111"/>
        <end position="133"/>
    </location>
</feature>
<dbReference type="PANTHER" id="PTHR14398">
    <property type="entry name" value="RNA RECOGNITION RRM/RNP DOMAIN"/>
    <property type="match status" value="1"/>
</dbReference>
<evidence type="ECO:0000256" key="5">
    <source>
        <dbReference type="PROSITE-ProRule" id="PRU00723"/>
    </source>
</evidence>
<feature type="compositionally biased region" description="Acidic residues" evidence="6">
    <location>
        <begin position="677"/>
        <end position="694"/>
    </location>
</feature>
<reference evidence="9 10" key="1">
    <citation type="journal article" date="2016" name="Genome Biol. Evol.">
        <title>Divergent and convergent evolution of fungal pathogenicity.</title>
        <authorList>
            <person name="Shang Y."/>
            <person name="Xiao G."/>
            <person name="Zheng P."/>
            <person name="Cen K."/>
            <person name="Zhan S."/>
            <person name="Wang C."/>
        </authorList>
    </citation>
    <scope>NUCLEOTIDE SEQUENCE [LARGE SCALE GENOMIC DNA]</scope>
    <source>
        <strain evidence="9 10">RCEF 3172</strain>
    </source>
</reference>
<feature type="region of interest" description="Disordered" evidence="6">
    <location>
        <begin position="81"/>
        <end position="159"/>
    </location>
</feature>
<dbReference type="InterPro" id="IPR012677">
    <property type="entry name" value="Nucleotide-bd_a/b_plait_sf"/>
</dbReference>
<dbReference type="SUPFAM" id="SSF101233">
    <property type="entry name" value="PWI domain"/>
    <property type="match status" value="1"/>
</dbReference>
<evidence type="ECO:0000256" key="1">
    <source>
        <dbReference type="ARBA" id="ARBA00022664"/>
    </source>
</evidence>
<dbReference type="PANTHER" id="PTHR14398:SF0">
    <property type="entry name" value="ZINC FINGER PROTEIN SWM"/>
    <property type="match status" value="1"/>
</dbReference>
<feature type="domain" description="C3H1-type" evidence="8">
    <location>
        <begin position="196"/>
        <end position="224"/>
    </location>
</feature>
<dbReference type="EMBL" id="AZHA01000017">
    <property type="protein sequence ID" value="OAA41102.1"/>
    <property type="molecule type" value="Genomic_DNA"/>
</dbReference>
<name>A0A167CE88_9HYPO</name>
<feature type="region of interest" description="Disordered" evidence="6">
    <location>
        <begin position="273"/>
        <end position="306"/>
    </location>
</feature>
<evidence type="ECO:0000256" key="6">
    <source>
        <dbReference type="SAM" id="MobiDB-lite"/>
    </source>
</evidence>
<keyword evidence="1" id="KW-0507">mRNA processing</keyword>
<keyword evidence="5" id="KW-0479">Metal-binding</keyword>
<dbReference type="InterPro" id="IPR036483">
    <property type="entry name" value="PWI_dom_sf"/>
</dbReference>
<dbReference type="OrthoDB" id="443401at2759"/>
<proteinExistence type="predicted"/>
<keyword evidence="10" id="KW-1185">Reference proteome</keyword>
<evidence type="ECO:0000313" key="10">
    <source>
        <dbReference type="Proteomes" id="UP000076863"/>
    </source>
</evidence>
<evidence type="ECO:0000256" key="2">
    <source>
        <dbReference type="ARBA" id="ARBA00022884"/>
    </source>
</evidence>
<organism evidence="9 10">
    <name type="scientific">Beauveria brongniartii RCEF 3172</name>
    <dbReference type="NCBI Taxonomy" id="1081107"/>
    <lineage>
        <taxon>Eukaryota</taxon>
        <taxon>Fungi</taxon>
        <taxon>Dikarya</taxon>
        <taxon>Ascomycota</taxon>
        <taxon>Pezizomycotina</taxon>
        <taxon>Sordariomycetes</taxon>
        <taxon>Hypocreomycetidae</taxon>
        <taxon>Hypocreales</taxon>
        <taxon>Cordycipitaceae</taxon>
        <taxon>Beauveria</taxon>
        <taxon>Beauveria brongniartii</taxon>
    </lineage>
</organism>
<gene>
    <name evidence="9" type="ORF">BBO_05638</name>
</gene>
<evidence type="ECO:0000313" key="9">
    <source>
        <dbReference type="EMBL" id="OAA41102.1"/>
    </source>
</evidence>
<evidence type="ECO:0000259" key="8">
    <source>
        <dbReference type="PROSITE" id="PS50103"/>
    </source>
</evidence>
<evidence type="ECO:0000256" key="3">
    <source>
        <dbReference type="ARBA" id="ARBA00043866"/>
    </source>
</evidence>
<feature type="compositionally biased region" description="Low complexity" evidence="6">
    <location>
        <begin position="661"/>
        <end position="670"/>
    </location>
</feature>
<evidence type="ECO:0000259" key="7">
    <source>
        <dbReference type="PROSITE" id="PS50102"/>
    </source>
</evidence>
<dbReference type="Proteomes" id="UP000076863">
    <property type="component" value="Unassembled WGS sequence"/>
</dbReference>
<dbReference type="GO" id="GO:0006397">
    <property type="term" value="P:mRNA processing"/>
    <property type="evidence" value="ECO:0007669"/>
    <property type="project" value="UniProtKB-KW"/>
</dbReference>
<dbReference type="InterPro" id="IPR035979">
    <property type="entry name" value="RBD_domain_sf"/>
</dbReference>
<dbReference type="SUPFAM" id="SSF54928">
    <property type="entry name" value="RNA-binding domain, RBD"/>
    <property type="match status" value="1"/>
</dbReference>
<feature type="region of interest" description="Disordered" evidence="6">
    <location>
        <begin position="473"/>
        <end position="495"/>
    </location>
</feature>
<feature type="zinc finger region" description="C3H1-type" evidence="5">
    <location>
        <begin position="196"/>
        <end position="224"/>
    </location>
</feature>
<dbReference type="AlphaFoldDB" id="A0A167CE88"/>
<dbReference type="Pfam" id="PF01480">
    <property type="entry name" value="PWI"/>
    <property type="match status" value="1"/>
</dbReference>